<proteinExistence type="predicted"/>
<gene>
    <name evidence="2" type="ORF">RGQ30_23100</name>
</gene>
<evidence type="ECO:0000313" key="3">
    <source>
        <dbReference type="Proteomes" id="UP001329151"/>
    </source>
</evidence>
<accession>A0AA86IZZ3</accession>
<dbReference type="InterPro" id="IPR041854">
    <property type="entry name" value="BFD-like_2Fe2S-bd_dom_sf"/>
</dbReference>
<name>A0AA86IZZ3_9BURK</name>
<dbReference type="KEGG" id="lto:RGQ30_23100"/>
<dbReference type="RefSeq" id="WP_130555755.1">
    <property type="nucleotide sequence ID" value="NZ_AP028947.1"/>
</dbReference>
<evidence type="ECO:0000259" key="1">
    <source>
        <dbReference type="Pfam" id="PF04324"/>
    </source>
</evidence>
<dbReference type="Gene3D" id="1.10.10.1100">
    <property type="entry name" value="BFD-like [2Fe-2S]-binding domain"/>
    <property type="match status" value="1"/>
</dbReference>
<dbReference type="Pfam" id="PF04324">
    <property type="entry name" value="Fer2_BFD"/>
    <property type="match status" value="1"/>
</dbReference>
<keyword evidence="3" id="KW-1185">Reference proteome</keyword>
<dbReference type="EMBL" id="AP028947">
    <property type="protein sequence ID" value="BET26809.1"/>
    <property type="molecule type" value="Genomic_DNA"/>
</dbReference>
<protein>
    <recommendedName>
        <fullName evidence="1">BFD-like [2Fe-2S]-binding domain-containing protein</fullName>
    </recommendedName>
</protein>
<sequence>MIICICANVSDRTISEAVRTGCASVEDITMKTGACSGCGQCRMHCQSEIEAHNTLLQVSEMSQQTA</sequence>
<dbReference type="Proteomes" id="UP001329151">
    <property type="component" value="Chromosome"/>
</dbReference>
<evidence type="ECO:0000313" key="2">
    <source>
        <dbReference type="EMBL" id="BET26809.1"/>
    </source>
</evidence>
<dbReference type="InterPro" id="IPR007419">
    <property type="entry name" value="BFD-like_2Fe2S-bd_dom"/>
</dbReference>
<feature type="domain" description="BFD-like [2Fe-2S]-binding" evidence="1">
    <location>
        <begin position="2"/>
        <end position="46"/>
    </location>
</feature>
<dbReference type="AlphaFoldDB" id="A0AA86IZZ3"/>
<reference evidence="2 3" key="1">
    <citation type="submission" date="2023-10" db="EMBL/GenBank/DDBJ databases">
        <title>Complete Genome Sequence of Limnobacter thiooxidans CS-K2T, Isolated from freshwater lake sediments in Bavaria, Germany.</title>
        <authorList>
            <person name="Naruki M."/>
            <person name="Watanabe A."/>
            <person name="Warashina T."/>
            <person name="Morita T."/>
            <person name="Arakawa K."/>
        </authorList>
    </citation>
    <scope>NUCLEOTIDE SEQUENCE [LARGE SCALE GENOMIC DNA]</scope>
    <source>
        <strain evidence="2 3">CS-K2</strain>
    </source>
</reference>
<organism evidence="2 3">
    <name type="scientific">Limnobacter thiooxidans</name>
    <dbReference type="NCBI Taxonomy" id="131080"/>
    <lineage>
        <taxon>Bacteria</taxon>
        <taxon>Pseudomonadati</taxon>
        <taxon>Pseudomonadota</taxon>
        <taxon>Betaproteobacteria</taxon>
        <taxon>Burkholderiales</taxon>
        <taxon>Burkholderiaceae</taxon>
        <taxon>Limnobacter</taxon>
    </lineage>
</organism>